<sequence>MSGPVPHSQQFLELDPPAYLLPTGILDLHSKTLGNARLGALDNRPEEFSKKCTKNSDCGEEEFCDQVTIRYPENQTKIKSVKDYFPKACFPVGVRISKISGHSRARRAQPFQKSVWHTAKYL</sequence>
<evidence type="ECO:0000313" key="2">
    <source>
        <dbReference type="Proteomes" id="UP001331761"/>
    </source>
</evidence>
<dbReference type="Proteomes" id="UP001331761">
    <property type="component" value="Unassembled WGS sequence"/>
</dbReference>
<keyword evidence="2" id="KW-1185">Reference proteome</keyword>
<proteinExistence type="predicted"/>
<dbReference type="AlphaFoldDB" id="A0AAN8FHL3"/>
<comment type="caution">
    <text evidence="1">The sequence shown here is derived from an EMBL/GenBank/DDBJ whole genome shotgun (WGS) entry which is preliminary data.</text>
</comment>
<accession>A0AAN8FHL3</accession>
<dbReference type="EMBL" id="WIXE01010815">
    <property type="protein sequence ID" value="KAK5977285.1"/>
    <property type="molecule type" value="Genomic_DNA"/>
</dbReference>
<gene>
    <name evidence="1" type="ORF">GCK32_020390</name>
</gene>
<name>A0AAN8FHL3_TRICO</name>
<reference evidence="1 2" key="1">
    <citation type="submission" date="2019-10" db="EMBL/GenBank/DDBJ databases">
        <title>Assembly and Annotation for the nematode Trichostrongylus colubriformis.</title>
        <authorList>
            <person name="Martin J."/>
        </authorList>
    </citation>
    <scope>NUCLEOTIDE SEQUENCE [LARGE SCALE GENOMIC DNA]</scope>
    <source>
        <strain evidence="1">G859</strain>
        <tissue evidence="1">Whole worm</tissue>
    </source>
</reference>
<protein>
    <submittedName>
        <fullName evidence="1">Uncharacterized protein</fullName>
    </submittedName>
</protein>
<evidence type="ECO:0000313" key="1">
    <source>
        <dbReference type="EMBL" id="KAK5977285.1"/>
    </source>
</evidence>
<organism evidence="1 2">
    <name type="scientific">Trichostrongylus colubriformis</name>
    <name type="common">Black scour worm</name>
    <dbReference type="NCBI Taxonomy" id="6319"/>
    <lineage>
        <taxon>Eukaryota</taxon>
        <taxon>Metazoa</taxon>
        <taxon>Ecdysozoa</taxon>
        <taxon>Nematoda</taxon>
        <taxon>Chromadorea</taxon>
        <taxon>Rhabditida</taxon>
        <taxon>Rhabditina</taxon>
        <taxon>Rhabditomorpha</taxon>
        <taxon>Strongyloidea</taxon>
        <taxon>Trichostrongylidae</taxon>
        <taxon>Trichostrongylus</taxon>
    </lineage>
</organism>